<dbReference type="AlphaFoldDB" id="A0AAE1HGA2"/>
<reference evidence="1" key="2">
    <citation type="journal article" date="2023" name="BMC Genomics">
        <title>Pest status, molecular evolution, and epigenetic factors derived from the genome assembly of Frankliniella fusca, a thysanopteran phytovirus vector.</title>
        <authorList>
            <person name="Catto M.A."/>
            <person name="Labadie P.E."/>
            <person name="Jacobson A.L."/>
            <person name="Kennedy G.G."/>
            <person name="Srinivasan R."/>
            <person name="Hunt B.G."/>
        </authorList>
    </citation>
    <scope>NUCLEOTIDE SEQUENCE</scope>
    <source>
        <strain evidence="1">PL_HMW_Pooled</strain>
    </source>
</reference>
<name>A0AAE1HGA2_9NEOP</name>
<feature type="non-terminal residue" evidence="1">
    <location>
        <position position="1"/>
    </location>
</feature>
<proteinExistence type="predicted"/>
<reference evidence="1" key="1">
    <citation type="submission" date="2021-07" db="EMBL/GenBank/DDBJ databases">
        <authorList>
            <person name="Catto M.A."/>
            <person name="Jacobson A."/>
            <person name="Kennedy G."/>
            <person name="Labadie P."/>
            <person name="Hunt B.G."/>
            <person name="Srinivasan R."/>
        </authorList>
    </citation>
    <scope>NUCLEOTIDE SEQUENCE</scope>
    <source>
        <strain evidence="1">PL_HMW_Pooled</strain>
        <tissue evidence="1">Head</tissue>
    </source>
</reference>
<dbReference type="EMBL" id="JAHWGI010001008">
    <property type="protein sequence ID" value="KAK3920588.1"/>
    <property type="molecule type" value="Genomic_DNA"/>
</dbReference>
<organism evidence="1 2">
    <name type="scientific">Frankliniella fusca</name>
    <dbReference type="NCBI Taxonomy" id="407009"/>
    <lineage>
        <taxon>Eukaryota</taxon>
        <taxon>Metazoa</taxon>
        <taxon>Ecdysozoa</taxon>
        <taxon>Arthropoda</taxon>
        <taxon>Hexapoda</taxon>
        <taxon>Insecta</taxon>
        <taxon>Pterygota</taxon>
        <taxon>Neoptera</taxon>
        <taxon>Paraneoptera</taxon>
        <taxon>Thysanoptera</taxon>
        <taxon>Terebrantia</taxon>
        <taxon>Thripoidea</taxon>
        <taxon>Thripidae</taxon>
        <taxon>Frankliniella</taxon>
    </lineage>
</organism>
<sequence>SYFFLNYEVYTNCRVDYSPRKLQWYTGSYSQARATGAFPPETSLCMCRYCTACGAARGLPSPTALSGAERGGNEGTVQCLSTHAYSY</sequence>
<accession>A0AAE1HGA2</accession>
<dbReference type="Proteomes" id="UP001219518">
    <property type="component" value="Unassembled WGS sequence"/>
</dbReference>
<comment type="caution">
    <text evidence="1">The sequence shown here is derived from an EMBL/GenBank/DDBJ whole genome shotgun (WGS) entry which is preliminary data.</text>
</comment>
<evidence type="ECO:0000313" key="2">
    <source>
        <dbReference type="Proteomes" id="UP001219518"/>
    </source>
</evidence>
<gene>
    <name evidence="1" type="ORF">KUF71_009859</name>
</gene>
<protein>
    <submittedName>
        <fullName evidence="1">Meiotically up-regulated gene 97 protein</fullName>
    </submittedName>
</protein>
<keyword evidence="2" id="KW-1185">Reference proteome</keyword>
<evidence type="ECO:0000313" key="1">
    <source>
        <dbReference type="EMBL" id="KAK3920588.1"/>
    </source>
</evidence>